<dbReference type="EMBL" id="AGBW02009619">
    <property type="protein sequence ID" value="OWR50310.1"/>
    <property type="molecule type" value="Genomic_DNA"/>
</dbReference>
<protein>
    <submittedName>
        <fullName evidence="2">Uncharacterized protein</fullName>
    </submittedName>
</protein>
<proteinExistence type="predicted"/>
<reference evidence="2 3" key="1">
    <citation type="journal article" date="2011" name="Cell">
        <title>The monarch butterfly genome yields insights into long-distance migration.</title>
        <authorList>
            <person name="Zhan S."/>
            <person name="Merlin C."/>
            <person name="Boore J.L."/>
            <person name="Reppert S.M."/>
        </authorList>
    </citation>
    <scope>NUCLEOTIDE SEQUENCE [LARGE SCALE GENOMIC DNA]</scope>
    <source>
        <strain evidence="2">F-2</strain>
    </source>
</reference>
<sequence>MPSKSRGASNPPYPTIQNCTTPCKRFDGYGHGVITDRLQVVADGEDTRMTEIEEPGTKSGEAFASILHFLPLFSYCKDMPWPCSLMRCLSRLDLCFVCRLGGVPLPTPTPLSLLPAWLSLSSLHLPKSRRYDSRRVDVHCATVAPYPVNKYSILTQTSCLASPQAAKTCKTGISGGRGRSTPRHLSARTHSPWSLIPSPEEGTTLETRKHGGAWHDNCIYHTGSHANAMQEIGDQPTTSGLRYNRRKLLATREIIITIKIYAFIVTGPFPLGKVTYEYRKELGVLESNKTKRMLLQMLTSMEMDFESAPIHFDHIGKYHPGKVLSRKLLIWIAWSKTIRN</sequence>
<evidence type="ECO:0000313" key="2">
    <source>
        <dbReference type="EMBL" id="OWR50310.1"/>
    </source>
</evidence>
<organism evidence="2 3">
    <name type="scientific">Danaus plexippus plexippus</name>
    <dbReference type="NCBI Taxonomy" id="278856"/>
    <lineage>
        <taxon>Eukaryota</taxon>
        <taxon>Metazoa</taxon>
        <taxon>Ecdysozoa</taxon>
        <taxon>Arthropoda</taxon>
        <taxon>Hexapoda</taxon>
        <taxon>Insecta</taxon>
        <taxon>Pterygota</taxon>
        <taxon>Neoptera</taxon>
        <taxon>Endopterygota</taxon>
        <taxon>Lepidoptera</taxon>
        <taxon>Glossata</taxon>
        <taxon>Ditrysia</taxon>
        <taxon>Papilionoidea</taxon>
        <taxon>Nymphalidae</taxon>
        <taxon>Danainae</taxon>
        <taxon>Danaini</taxon>
        <taxon>Danaina</taxon>
        <taxon>Danaus</taxon>
        <taxon>Danaus</taxon>
    </lineage>
</organism>
<evidence type="ECO:0000313" key="3">
    <source>
        <dbReference type="Proteomes" id="UP000007151"/>
    </source>
</evidence>
<feature type="region of interest" description="Disordered" evidence="1">
    <location>
        <begin position="171"/>
        <end position="192"/>
    </location>
</feature>
<dbReference type="KEGG" id="dpl:KGM_213747"/>
<name>A0A212F9B0_DANPL</name>
<dbReference type="AlphaFoldDB" id="A0A212F9B0"/>
<accession>A0A212F9B0</accession>
<keyword evidence="3" id="KW-1185">Reference proteome</keyword>
<comment type="caution">
    <text evidence="2">The sequence shown here is derived from an EMBL/GenBank/DDBJ whole genome shotgun (WGS) entry which is preliminary data.</text>
</comment>
<evidence type="ECO:0000256" key="1">
    <source>
        <dbReference type="SAM" id="MobiDB-lite"/>
    </source>
</evidence>
<dbReference type="InParanoid" id="A0A212F9B0"/>
<dbReference type="Proteomes" id="UP000007151">
    <property type="component" value="Unassembled WGS sequence"/>
</dbReference>
<gene>
    <name evidence="2" type="ORF">KGM_213747</name>
</gene>